<dbReference type="Gene3D" id="3.30.60.20">
    <property type="match status" value="1"/>
</dbReference>
<evidence type="ECO:0000313" key="7">
    <source>
        <dbReference type="Proteomes" id="UP001497623"/>
    </source>
</evidence>
<evidence type="ECO:0008006" key="8">
    <source>
        <dbReference type="Google" id="ProtNLM"/>
    </source>
</evidence>
<gene>
    <name evidence="6" type="ORF">MNOR_LOCUS36315</name>
</gene>
<evidence type="ECO:0000313" key="6">
    <source>
        <dbReference type="EMBL" id="CAL4188784.1"/>
    </source>
</evidence>
<dbReference type="InterPro" id="IPR002219">
    <property type="entry name" value="PKC_DAG/PE"/>
</dbReference>
<dbReference type="Proteomes" id="UP001497623">
    <property type="component" value="Unassembled WGS sequence"/>
</dbReference>
<dbReference type="InterPro" id="IPR046349">
    <property type="entry name" value="C1-like_sf"/>
</dbReference>
<dbReference type="GO" id="GO:0046872">
    <property type="term" value="F:metal ion binding"/>
    <property type="evidence" value="ECO:0007669"/>
    <property type="project" value="UniProtKB-KW"/>
</dbReference>
<dbReference type="AlphaFoldDB" id="A0AAV2SH65"/>
<accession>A0AAV2SH65</accession>
<reference evidence="6 7" key="1">
    <citation type="submission" date="2024-05" db="EMBL/GenBank/DDBJ databases">
        <authorList>
            <person name="Wallberg A."/>
        </authorList>
    </citation>
    <scope>NUCLEOTIDE SEQUENCE [LARGE SCALE GENOMIC DNA]</scope>
</reference>
<dbReference type="Pfam" id="PF00168">
    <property type="entry name" value="C2"/>
    <property type="match status" value="1"/>
</dbReference>
<feature type="non-terminal residue" evidence="6">
    <location>
        <position position="406"/>
    </location>
</feature>
<evidence type="ECO:0000256" key="1">
    <source>
        <dbReference type="ARBA" id="ARBA00022723"/>
    </source>
</evidence>
<evidence type="ECO:0000259" key="5">
    <source>
        <dbReference type="PROSITE" id="PS50081"/>
    </source>
</evidence>
<keyword evidence="2" id="KW-0862">Zinc</keyword>
<keyword evidence="3" id="KW-0106">Calcium</keyword>
<proteinExistence type="predicted"/>
<dbReference type="InterPro" id="IPR035892">
    <property type="entry name" value="C2_domain_sf"/>
</dbReference>
<dbReference type="Gene3D" id="2.60.40.150">
    <property type="entry name" value="C2 domain"/>
    <property type="match status" value="1"/>
</dbReference>
<evidence type="ECO:0000259" key="4">
    <source>
        <dbReference type="PROSITE" id="PS50004"/>
    </source>
</evidence>
<dbReference type="Pfam" id="PF00130">
    <property type="entry name" value="C1_1"/>
    <property type="match status" value="1"/>
</dbReference>
<dbReference type="FunFam" id="2.60.40.150:FF:000056">
    <property type="entry name" value="Protein kinase C epsilon"/>
    <property type="match status" value="1"/>
</dbReference>
<organism evidence="6 7">
    <name type="scientific">Meganyctiphanes norvegica</name>
    <name type="common">Northern krill</name>
    <name type="synonym">Thysanopoda norvegica</name>
    <dbReference type="NCBI Taxonomy" id="48144"/>
    <lineage>
        <taxon>Eukaryota</taxon>
        <taxon>Metazoa</taxon>
        <taxon>Ecdysozoa</taxon>
        <taxon>Arthropoda</taxon>
        <taxon>Crustacea</taxon>
        <taxon>Multicrustacea</taxon>
        <taxon>Malacostraca</taxon>
        <taxon>Eumalacostraca</taxon>
        <taxon>Eucarida</taxon>
        <taxon>Euphausiacea</taxon>
        <taxon>Euphausiidae</taxon>
        <taxon>Meganyctiphanes</taxon>
    </lineage>
</organism>
<dbReference type="PANTHER" id="PTHR46502:SF2">
    <property type="entry name" value="16 KDA PHLOEM PROTEIN 2"/>
    <property type="match status" value="1"/>
</dbReference>
<keyword evidence="7" id="KW-1185">Reference proteome</keyword>
<dbReference type="SUPFAM" id="SSF57889">
    <property type="entry name" value="Cysteine-rich domain"/>
    <property type="match status" value="1"/>
</dbReference>
<evidence type="ECO:0000256" key="3">
    <source>
        <dbReference type="ARBA" id="ARBA00022837"/>
    </source>
</evidence>
<dbReference type="PROSITE" id="PS50004">
    <property type="entry name" value="C2"/>
    <property type="match status" value="1"/>
</dbReference>
<dbReference type="PRINTS" id="PR00008">
    <property type="entry name" value="DAGPEDOMAIN"/>
</dbReference>
<dbReference type="PROSITE" id="PS50081">
    <property type="entry name" value="ZF_DAG_PE_2"/>
    <property type="match status" value="1"/>
</dbReference>
<keyword evidence="1" id="KW-0479">Metal-binding</keyword>
<dbReference type="PANTHER" id="PTHR46502">
    <property type="entry name" value="C2 DOMAIN-CONTAINING"/>
    <property type="match status" value="1"/>
</dbReference>
<sequence>MFTGKLRVKICEAVDLRPTDWQTRYVGVTGVGKATGQEQTLDPYVAVDVDEVHLARTVVRQKTSSPVWNEWFENEVRGAVLIGLKIFHDCAVGNDDFVADATVPFEEIFQDNKTHGDIWVELEPQGKLHVIIELKWTVEEDAQSAGQREFKERSGFQNRRRGAMRRRVHQVNGHKFMATFLRQPTFCSHCRDFIWGLGKQGYQCQEYKCWILEDPFRRFIVGCSEGLASGRGENESSGSAQNVRKPNVYIQLFKKHRASLWRYRACTNIAKCTIIAQCNSCTWNYCKQNQQKIASLPRQDLATIVDYIYISPHEERKYEQKECIYDPPLIRTLPVCRNPLPSLRFDMAVGSISCLASGPKKKGLKEQLEAAKNGRRHRETEGALDDIRKAAEEKNRTCSAPVSLDD</sequence>
<comment type="caution">
    <text evidence="6">The sequence shown here is derived from an EMBL/GenBank/DDBJ whole genome shotgun (WGS) entry which is preliminary data.</text>
</comment>
<feature type="domain" description="Phorbol-ester/DAG-type" evidence="5">
    <location>
        <begin position="173"/>
        <end position="223"/>
    </location>
</feature>
<evidence type="ECO:0000256" key="2">
    <source>
        <dbReference type="ARBA" id="ARBA00022833"/>
    </source>
</evidence>
<dbReference type="EMBL" id="CAXKWB010065218">
    <property type="protein sequence ID" value="CAL4188784.1"/>
    <property type="molecule type" value="Genomic_DNA"/>
</dbReference>
<dbReference type="SUPFAM" id="SSF49562">
    <property type="entry name" value="C2 domain (Calcium/lipid-binding domain, CaLB)"/>
    <property type="match status" value="1"/>
</dbReference>
<dbReference type="SMART" id="SM00239">
    <property type="entry name" value="C2"/>
    <property type="match status" value="1"/>
</dbReference>
<protein>
    <recommendedName>
        <fullName evidence="8">Protein kinase C</fullName>
    </recommendedName>
</protein>
<name>A0AAV2SH65_MEGNR</name>
<feature type="domain" description="C2" evidence="4">
    <location>
        <begin position="1"/>
        <end position="120"/>
    </location>
</feature>
<dbReference type="InterPro" id="IPR000008">
    <property type="entry name" value="C2_dom"/>
</dbReference>
<dbReference type="CDD" id="cd04014">
    <property type="entry name" value="C2_PKC_epsilon"/>
    <property type="match status" value="1"/>
</dbReference>
<dbReference type="InterPro" id="IPR020454">
    <property type="entry name" value="DAG/PE-bd"/>
</dbReference>